<evidence type="ECO:0000313" key="7">
    <source>
        <dbReference type="EMBL" id="MFD0797283.1"/>
    </source>
</evidence>
<evidence type="ECO:0000313" key="8">
    <source>
        <dbReference type="Proteomes" id="UP001597012"/>
    </source>
</evidence>
<feature type="region of interest" description="Disordered" evidence="5">
    <location>
        <begin position="151"/>
        <end position="178"/>
    </location>
</feature>
<evidence type="ECO:0000256" key="4">
    <source>
        <dbReference type="PROSITE-ProRule" id="PRU00433"/>
    </source>
</evidence>
<keyword evidence="2 4" id="KW-0479">Metal-binding</keyword>
<dbReference type="SUPFAM" id="SSF46626">
    <property type="entry name" value="Cytochrome c"/>
    <property type="match status" value="1"/>
</dbReference>
<protein>
    <submittedName>
        <fullName evidence="7">DUF3365 domain-containing protein</fullName>
    </submittedName>
</protein>
<proteinExistence type="predicted"/>
<dbReference type="Pfam" id="PF11845">
    <property type="entry name" value="Tll0287-like"/>
    <property type="match status" value="1"/>
</dbReference>
<keyword evidence="1 4" id="KW-0349">Heme</keyword>
<name>A0ABW3B1X0_9FLAO</name>
<dbReference type="Gene3D" id="1.10.760.10">
    <property type="entry name" value="Cytochrome c-like domain"/>
    <property type="match status" value="1"/>
</dbReference>
<evidence type="ECO:0000256" key="2">
    <source>
        <dbReference type="ARBA" id="ARBA00022723"/>
    </source>
</evidence>
<sequence length="341" mass="38063">MKYVIFLLFVFTILSCKDKVKSAPMEPIADTRIATINDTNTGKRLLETECYTCHNPKADEASMIAPPMFAIKKHYIDENTTKEAFTQDLIRWINDPEAETKMPDAQRRFGKMPYMPYPDDEVAQMAAYLYDNEVEKPDWFDAHFKKEHANGKGIGRGLGKGKGSGNGKNRQVDTPQDPYAKTGMQYALAAKGALGKNLMKAIQEKGTGGALEFCNVKALPLTDSIAQLKNAKIKRVSDKPRNPGNTANTEELGYISYFKGLIASGIEPKPIVKEARGEVQFYFPITTNAMCLQCHGTPNEQVQPATMAKLQELYPTDKALGYDTNEVRGIWAIVFDKENQK</sequence>
<comment type="caution">
    <text evidence="7">The sequence shown here is derived from an EMBL/GenBank/DDBJ whole genome shotgun (WGS) entry which is preliminary data.</text>
</comment>
<evidence type="ECO:0000256" key="5">
    <source>
        <dbReference type="SAM" id="MobiDB-lite"/>
    </source>
</evidence>
<accession>A0ABW3B1X0</accession>
<keyword evidence="8" id="KW-1185">Reference proteome</keyword>
<dbReference type="EMBL" id="JBHTHY010000004">
    <property type="protein sequence ID" value="MFD0797283.1"/>
    <property type="molecule type" value="Genomic_DNA"/>
</dbReference>
<dbReference type="Pfam" id="PF00034">
    <property type="entry name" value="Cytochrom_C"/>
    <property type="match status" value="1"/>
</dbReference>
<keyword evidence="3 4" id="KW-0408">Iron</keyword>
<gene>
    <name evidence="7" type="ORF">ACFQZJ_07415</name>
</gene>
<dbReference type="InterPro" id="IPR021796">
    <property type="entry name" value="Tll0287-like_dom"/>
</dbReference>
<dbReference type="InterPro" id="IPR009056">
    <property type="entry name" value="Cyt_c-like_dom"/>
</dbReference>
<dbReference type="RefSeq" id="WP_379933495.1">
    <property type="nucleotide sequence ID" value="NZ_JBHTHY010000004.1"/>
</dbReference>
<dbReference type="InterPro" id="IPR036909">
    <property type="entry name" value="Cyt_c-like_dom_sf"/>
</dbReference>
<evidence type="ECO:0000256" key="3">
    <source>
        <dbReference type="ARBA" id="ARBA00023004"/>
    </source>
</evidence>
<feature type="compositionally biased region" description="Gly residues" evidence="5">
    <location>
        <begin position="152"/>
        <end position="166"/>
    </location>
</feature>
<organism evidence="7 8">
    <name type="scientific">Maribacter chungangensis</name>
    <dbReference type="NCBI Taxonomy" id="1069117"/>
    <lineage>
        <taxon>Bacteria</taxon>
        <taxon>Pseudomonadati</taxon>
        <taxon>Bacteroidota</taxon>
        <taxon>Flavobacteriia</taxon>
        <taxon>Flavobacteriales</taxon>
        <taxon>Flavobacteriaceae</taxon>
        <taxon>Maribacter</taxon>
    </lineage>
</organism>
<evidence type="ECO:0000259" key="6">
    <source>
        <dbReference type="PROSITE" id="PS51007"/>
    </source>
</evidence>
<dbReference type="PROSITE" id="PS51257">
    <property type="entry name" value="PROKAR_LIPOPROTEIN"/>
    <property type="match status" value="1"/>
</dbReference>
<dbReference type="PROSITE" id="PS51007">
    <property type="entry name" value="CYTC"/>
    <property type="match status" value="1"/>
</dbReference>
<feature type="domain" description="Cytochrome c" evidence="6">
    <location>
        <begin position="37"/>
        <end position="133"/>
    </location>
</feature>
<evidence type="ECO:0000256" key="1">
    <source>
        <dbReference type="ARBA" id="ARBA00022617"/>
    </source>
</evidence>
<dbReference type="Proteomes" id="UP001597012">
    <property type="component" value="Unassembled WGS sequence"/>
</dbReference>
<reference evidence="8" key="1">
    <citation type="journal article" date="2019" name="Int. J. Syst. Evol. Microbiol.">
        <title>The Global Catalogue of Microorganisms (GCM) 10K type strain sequencing project: providing services to taxonomists for standard genome sequencing and annotation.</title>
        <authorList>
            <consortium name="The Broad Institute Genomics Platform"/>
            <consortium name="The Broad Institute Genome Sequencing Center for Infectious Disease"/>
            <person name="Wu L."/>
            <person name="Ma J."/>
        </authorList>
    </citation>
    <scope>NUCLEOTIDE SEQUENCE [LARGE SCALE GENOMIC DNA]</scope>
    <source>
        <strain evidence="8">CCUG 61948</strain>
    </source>
</reference>